<protein>
    <recommendedName>
        <fullName evidence="6">STAS domain-containing protein</fullName>
    </recommendedName>
</protein>
<dbReference type="Proteomes" id="UP000024635">
    <property type="component" value="Unassembled WGS sequence"/>
</dbReference>
<dbReference type="PROSITE" id="PS01130">
    <property type="entry name" value="SLC26A"/>
    <property type="match status" value="1"/>
</dbReference>
<feature type="transmembrane region" description="Helical" evidence="5">
    <location>
        <begin position="395"/>
        <end position="412"/>
    </location>
</feature>
<keyword evidence="3 5" id="KW-1133">Transmembrane helix</keyword>
<dbReference type="PANTHER" id="PTHR11814">
    <property type="entry name" value="SULFATE TRANSPORTER"/>
    <property type="match status" value="1"/>
</dbReference>
<feature type="transmembrane region" description="Helical" evidence="5">
    <location>
        <begin position="493"/>
        <end position="522"/>
    </location>
</feature>
<feature type="domain" description="STAS" evidence="6">
    <location>
        <begin position="544"/>
        <end position="624"/>
    </location>
</feature>
<dbReference type="NCBIfam" id="TIGR00815">
    <property type="entry name" value="sulP"/>
    <property type="match status" value="1"/>
</dbReference>
<feature type="transmembrane region" description="Helical" evidence="5">
    <location>
        <begin position="309"/>
        <end position="330"/>
    </location>
</feature>
<dbReference type="Pfam" id="PF01740">
    <property type="entry name" value="STAS"/>
    <property type="match status" value="1"/>
</dbReference>
<keyword evidence="8" id="KW-1185">Reference proteome</keyword>
<feature type="transmembrane region" description="Helical" evidence="5">
    <location>
        <begin position="111"/>
        <end position="133"/>
    </location>
</feature>
<dbReference type="GO" id="GO:0016020">
    <property type="term" value="C:membrane"/>
    <property type="evidence" value="ECO:0007669"/>
    <property type="project" value="UniProtKB-SubCell"/>
</dbReference>
<dbReference type="InterPro" id="IPR001902">
    <property type="entry name" value="SLC26A/SulP_fam"/>
</dbReference>
<dbReference type="InterPro" id="IPR036513">
    <property type="entry name" value="STAS_dom_sf"/>
</dbReference>
<feature type="transmembrane region" description="Helical" evidence="5">
    <location>
        <begin position="360"/>
        <end position="383"/>
    </location>
</feature>
<name>A0A016WFA9_9BILA</name>
<feature type="transmembrane region" description="Helical" evidence="5">
    <location>
        <begin position="86"/>
        <end position="105"/>
    </location>
</feature>
<evidence type="ECO:0000256" key="2">
    <source>
        <dbReference type="ARBA" id="ARBA00022692"/>
    </source>
</evidence>
<evidence type="ECO:0000313" key="8">
    <source>
        <dbReference type="Proteomes" id="UP000024635"/>
    </source>
</evidence>
<reference evidence="8" key="1">
    <citation type="journal article" date="2015" name="Nat. Genet.">
        <title>The genome and transcriptome of the zoonotic hookworm Ancylostoma ceylanicum identify infection-specific gene families.</title>
        <authorList>
            <person name="Schwarz E.M."/>
            <person name="Hu Y."/>
            <person name="Antoshechkin I."/>
            <person name="Miller M.M."/>
            <person name="Sternberg P.W."/>
            <person name="Aroian R.V."/>
        </authorList>
    </citation>
    <scope>NUCLEOTIDE SEQUENCE</scope>
    <source>
        <strain evidence="8">HY135</strain>
    </source>
</reference>
<dbReference type="EMBL" id="JARK01000325">
    <property type="protein sequence ID" value="EYC38325.1"/>
    <property type="molecule type" value="Genomic_DNA"/>
</dbReference>
<dbReference type="Gene3D" id="3.30.750.24">
    <property type="entry name" value="STAS domain"/>
    <property type="match status" value="2"/>
</dbReference>
<evidence type="ECO:0000256" key="4">
    <source>
        <dbReference type="ARBA" id="ARBA00023136"/>
    </source>
</evidence>
<keyword evidence="2 5" id="KW-0812">Transmembrane</keyword>
<keyword evidence="4 5" id="KW-0472">Membrane</keyword>
<evidence type="ECO:0000256" key="3">
    <source>
        <dbReference type="ARBA" id="ARBA00022989"/>
    </source>
</evidence>
<dbReference type="InterPro" id="IPR011547">
    <property type="entry name" value="SLC26A/SulP_dom"/>
</dbReference>
<dbReference type="STRING" id="53326.A0A016WFA9"/>
<evidence type="ECO:0000256" key="5">
    <source>
        <dbReference type="SAM" id="Phobius"/>
    </source>
</evidence>
<dbReference type="Pfam" id="PF00916">
    <property type="entry name" value="Sulfate_transp"/>
    <property type="match status" value="1"/>
</dbReference>
<dbReference type="InterPro" id="IPR002645">
    <property type="entry name" value="STAS_dom"/>
</dbReference>
<organism evidence="7 8">
    <name type="scientific">Ancylostoma ceylanicum</name>
    <dbReference type="NCBI Taxonomy" id="53326"/>
    <lineage>
        <taxon>Eukaryota</taxon>
        <taxon>Metazoa</taxon>
        <taxon>Ecdysozoa</taxon>
        <taxon>Nematoda</taxon>
        <taxon>Chromadorea</taxon>
        <taxon>Rhabditida</taxon>
        <taxon>Rhabditina</taxon>
        <taxon>Rhabditomorpha</taxon>
        <taxon>Strongyloidea</taxon>
        <taxon>Ancylostomatidae</taxon>
        <taxon>Ancylostomatinae</taxon>
        <taxon>Ancylostoma</taxon>
    </lineage>
</organism>
<dbReference type="GO" id="GO:0008271">
    <property type="term" value="F:secondary active sulfate transmembrane transporter activity"/>
    <property type="evidence" value="ECO:0007669"/>
    <property type="project" value="InterPro"/>
</dbReference>
<feature type="transmembrane region" description="Helical" evidence="5">
    <location>
        <begin position="432"/>
        <end position="449"/>
    </location>
</feature>
<dbReference type="PROSITE" id="PS50801">
    <property type="entry name" value="STAS"/>
    <property type="match status" value="1"/>
</dbReference>
<sequence length="757" mass="83857">MNQREFDIKNGFTMKHARGVGAFTTRTSQHINHTFGTREVMSRRSLLSVLYSRVPALKWLQQYKREDVAPDTAAGLTLAIYNVPQGMAYSVLASLPPVYGLYASFFPPLLYFLFGTSRHISIGVFSITCLMIGQARVSILPDYADGTHATEYKATHVPGFGAIVEATRRMLRISGLVARQPQYGRHVRITGLTPIDVVIVLAFVTGTVQVIMWILHLSFLSTYLSDSVVSGLTFAAALQAFVAQLPNIIGVELGYAEGDGFLHVLSKVKEILIAVPRANMVAVALSISTITFLSMFKYFLDPCLKRRRIALPSELLALIITTIISSLLHLHNRFDVKIVDQVPVGLPAPKMPRFELVLDLLSHATSIAVVSYVITVSMGKLFARKHKYQINNDQEMLALGLVGCFSSFFSVFPTTTSLSRSLINDGAGARTQVSGFVSSCAILGVILFVAPVLEPLPTCVLSSIVVVALFSLLKKVQELPVLWRFSKTDVVAWVGTALVTFCWDIIQGLACGVVISLMTVIIRTQRPSISLLGKIAESEYRSLDSYSRATPTDVPVIRFDAPVIFTNAELLKSSIRESLKKEQVFSEEKDNSFCMVPGWNAIVLDCRSWTYTDAMGVDAVREVYFLLSRALKNKQKRAFVKYSIWEKAEDSGCVAKVSLRSMSVYTSSQQQSHVVNFVQGRYAHPINDEMLNKKVLLIFANLKSGIRIQYARAGLFKTLREDQFCPSIDDAIAVAARLHSDSRAFFHMEAEDKIAVL</sequence>
<gene>
    <name evidence="7" type="primary">Acey_s0725.g1862</name>
    <name evidence="7" type="synonym">Acey-sulp-2</name>
    <name evidence="7" type="ORF">Y032_0725g1862</name>
</gene>
<proteinExistence type="predicted"/>
<feature type="transmembrane region" description="Helical" evidence="5">
    <location>
        <begin position="280"/>
        <end position="300"/>
    </location>
</feature>
<evidence type="ECO:0000259" key="6">
    <source>
        <dbReference type="PROSITE" id="PS50801"/>
    </source>
</evidence>
<evidence type="ECO:0000256" key="1">
    <source>
        <dbReference type="ARBA" id="ARBA00004141"/>
    </source>
</evidence>
<feature type="transmembrane region" description="Helical" evidence="5">
    <location>
        <begin position="456"/>
        <end position="473"/>
    </location>
</feature>
<comment type="subcellular location">
    <subcellularLocation>
        <location evidence="1">Membrane</location>
        <topology evidence="1">Multi-pass membrane protein</topology>
    </subcellularLocation>
</comment>
<dbReference type="InterPro" id="IPR018045">
    <property type="entry name" value="S04_transporter_CS"/>
</dbReference>
<dbReference type="OrthoDB" id="5807933at2759"/>
<feature type="transmembrane region" description="Helical" evidence="5">
    <location>
        <begin position="195"/>
        <end position="215"/>
    </location>
</feature>
<comment type="caution">
    <text evidence="7">The sequence shown here is derived from an EMBL/GenBank/DDBJ whole genome shotgun (WGS) entry which is preliminary data.</text>
</comment>
<accession>A0A016WFA9</accession>
<evidence type="ECO:0000313" key="7">
    <source>
        <dbReference type="EMBL" id="EYC38325.1"/>
    </source>
</evidence>
<dbReference type="AlphaFoldDB" id="A0A016WFA9"/>